<dbReference type="RefSeq" id="WP_376943621.1">
    <property type="nucleotide sequence ID" value="NZ_CP171449.1"/>
</dbReference>
<dbReference type="Pfam" id="PF07195">
    <property type="entry name" value="FliD_C"/>
    <property type="match status" value="1"/>
</dbReference>
<dbReference type="Pfam" id="PF02465">
    <property type="entry name" value="FliD_N"/>
    <property type="match status" value="1"/>
</dbReference>
<evidence type="ECO:0000313" key="8">
    <source>
        <dbReference type="EMBL" id="MFC0709070.1"/>
    </source>
</evidence>
<evidence type="ECO:0000259" key="7">
    <source>
        <dbReference type="Pfam" id="PF07195"/>
    </source>
</evidence>
<feature type="domain" description="Flagellar hook-associated protein 2 N-terminal" evidence="6">
    <location>
        <begin position="11"/>
        <end position="106"/>
    </location>
</feature>
<comment type="caution">
    <text evidence="8">The sequence shown here is derived from an EMBL/GenBank/DDBJ whole genome shotgun (WGS) entry which is preliminary data.</text>
</comment>
<evidence type="ECO:0000259" key="6">
    <source>
        <dbReference type="Pfam" id="PF02465"/>
    </source>
</evidence>
<evidence type="ECO:0000256" key="1">
    <source>
        <dbReference type="ARBA" id="ARBA00009764"/>
    </source>
</evidence>
<feature type="domain" description="Flagellar hook-associated protein 2 C-terminal" evidence="7">
    <location>
        <begin position="205"/>
        <end position="426"/>
    </location>
</feature>
<dbReference type="PANTHER" id="PTHR30288">
    <property type="entry name" value="FLAGELLAR CAP/ASSEMBLY PROTEIN FLID"/>
    <property type="match status" value="1"/>
</dbReference>
<name>A0ABV6SHQ7_AZOPA</name>
<evidence type="ECO:0000313" key="9">
    <source>
        <dbReference type="Proteomes" id="UP001589891"/>
    </source>
</evidence>
<evidence type="ECO:0000256" key="2">
    <source>
        <dbReference type="ARBA" id="ARBA00011255"/>
    </source>
</evidence>
<sequence length="445" mass="45581">MPTITSLGVGSGLDLTGLLGQLEKAERQKLTVITDQKSVISSKISAFGNLQSALSSLQGTVETLAKASTYQGQTSSISGSNVAVAVTADAVPGSYEVQVSQLAKAHSLASSGVADKTAAAATGTLTIQSGDETLEIELSEGSNSLEDIRDAINAGDGGVTASLVNDGSGTPWRLVLTAKATGTEAEIAVGGSAAAALGFTTTAEAKDAQLTVNGIAITSQGNTVEGALQGVTLTLSATGDAQTLTVKRDTGSIKTAINSFVSAYNTLDRVADSLTSFDSDSGNAGVLLGDSTLRGVQSKLRQVISGGLDEGTYRYLSDLGISLQLDGTLKVDDSKLSEALEGDLTDIQALFVGTDEQPGLAAGLGDSLDAILDEDGALSSAIEGLESRNEALGERYTRMESSIETLMARYTKQFSALDTLIAQMNSTSSYLTQQFDALNAMLSDS</sequence>
<protein>
    <recommendedName>
        <fullName evidence="5">Flagellar hook-associated protein 2</fullName>
        <shortName evidence="5">HAP2</shortName>
    </recommendedName>
    <alternativeName>
        <fullName evidence="5">Flagellar cap protein</fullName>
    </alternativeName>
</protein>
<comment type="subunit">
    <text evidence="2 5">Homopentamer.</text>
</comment>
<dbReference type="PANTHER" id="PTHR30288:SF0">
    <property type="entry name" value="FLAGELLAR HOOK-ASSOCIATED PROTEIN 2"/>
    <property type="match status" value="1"/>
</dbReference>
<proteinExistence type="inferred from homology"/>
<dbReference type="Proteomes" id="UP001589891">
    <property type="component" value="Unassembled WGS sequence"/>
</dbReference>
<keyword evidence="8" id="KW-0282">Flagellum</keyword>
<comment type="similarity">
    <text evidence="1 5">Belongs to the FliD family.</text>
</comment>
<keyword evidence="8" id="KW-0966">Cell projection</keyword>
<dbReference type="InterPro" id="IPR003481">
    <property type="entry name" value="FliD_N"/>
</dbReference>
<keyword evidence="5" id="KW-0964">Secreted</keyword>
<evidence type="ECO:0000256" key="5">
    <source>
        <dbReference type="RuleBase" id="RU362066"/>
    </source>
</evidence>
<evidence type="ECO:0000256" key="4">
    <source>
        <dbReference type="ARBA" id="ARBA00023143"/>
    </source>
</evidence>
<keyword evidence="8" id="KW-0969">Cilium</keyword>
<reference evidence="8 9" key="1">
    <citation type="submission" date="2024-09" db="EMBL/GenBank/DDBJ databases">
        <authorList>
            <person name="Sun Q."/>
            <person name="Mori K."/>
        </authorList>
    </citation>
    <scope>NUCLEOTIDE SEQUENCE [LARGE SCALE GENOMIC DNA]</scope>
    <source>
        <strain evidence="8 9">NCAIM B.01794</strain>
    </source>
</reference>
<keyword evidence="4 5" id="KW-0975">Bacterial flagellum</keyword>
<accession>A0ABV6SHQ7</accession>
<keyword evidence="3" id="KW-0175">Coiled coil</keyword>
<comment type="function">
    <text evidence="5">Required for morphogenesis and for the elongation of the flagellar filament by facilitating polymerization of the flagellin monomers at the tip of growing filament. Forms a capping structure, which prevents flagellin subunits (transported through the central channel of the flagellum) from leaking out without polymerization at the distal end.</text>
</comment>
<dbReference type="EMBL" id="JBHLSS010000036">
    <property type="protein sequence ID" value="MFC0709070.1"/>
    <property type="molecule type" value="Genomic_DNA"/>
</dbReference>
<dbReference type="InterPro" id="IPR010809">
    <property type="entry name" value="FliD_C"/>
</dbReference>
<gene>
    <name evidence="8" type="primary">fliD</name>
    <name evidence="8" type="ORF">ACFFGX_05505</name>
</gene>
<dbReference type="InterPro" id="IPR040026">
    <property type="entry name" value="FliD"/>
</dbReference>
<comment type="subcellular location">
    <subcellularLocation>
        <location evidence="5">Secreted</location>
    </subcellularLocation>
    <subcellularLocation>
        <location evidence="5">Bacterial flagellum</location>
    </subcellularLocation>
</comment>
<evidence type="ECO:0000256" key="3">
    <source>
        <dbReference type="ARBA" id="ARBA00023054"/>
    </source>
</evidence>
<organism evidence="8 9">
    <name type="scientific">Azorhizophilus paspali</name>
    <name type="common">Azotobacter paspali</name>
    <dbReference type="NCBI Taxonomy" id="69963"/>
    <lineage>
        <taxon>Bacteria</taxon>
        <taxon>Pseudomonadati</taxon>
        <taxon>Pseudomonadota</taxon>
        <taxon>Gammaproteobacteria</taxon>
        <taxon>Pseudomonadales</taxon>
        <taxon>Pseudomonadaceae</taxon>
        <taxon>Azorhizophilus</taxon>
    </lineage>
</organism>
<keyword evidence="9" id="KW-1185">Reference proteome</keyword>